<dbReference type="PANTHER" id="PTHR43138">
    <property type="entry name" value="ACETYLTRANSFERASE, GNAT FAMILY"/>
    <property type="match status" value="1"/>
</dbReference>
<dbReference type="RefSeq" id="WP_015498926.1">
    <property type="nucleotide sequence ID" value="NC_020911.1"/>
</dbReference>
<accession>M9R2L6</accession>
<dbReference type="PROSITE" id="PS51186">
    <property type="entry name" value="GNAT"/>
    <property type="match status" value="1"/>
</dbReference>
<evidence type="ECO:0000259" key="1">
    <source>
        <dbReference type="PROSITE" id="PS51186"/>
    </source>
</evidence>
<dbReference type="KEGG" id="oat:OAN307_c11830"/>
<keyword evidence="2" id="KW-0808">Transferase</keyword>
<name>M9R2L6_9RHOB</name>
<gene>
    <name evidence="2" type="ORF">OAN307_c11830</name>
</gene>
<sequence>MQIRPATDADWPAIWGVLRPVFRAGETYAIDRDISEDAARALWMDAPAATYIAEDRFAQDCFVQDRAVLGTYFIKTNHQGGGRHVCNSGYVTARAAQGRGIAAKMCDHSQLAARDLGYTAMQFNMVLASNAGAVRLWQRLGYDIVGTLPLAFNHPILGLVDGLVMWKAL</sequence>
<dbReference type="STRING" id="391626.OAN307_c11830"/>
<dbReference type="Pfam" id="PF00583">
    <property type="entry name" value="Acetyltransf_1"/>
    <property type="match status" value="1"/>
</dbReference>
<dbReference type="AlphaFoldDB" id="M9R2L6"/>
<evidence type="ECO:0000313" key="2">
    <source>
        <dbReference type="EMBL" id="AGI66884.1"/>
    </source>
</evidence>
<keyword evidence="3" id="KW-1185">Reference proteome</keyword>
<dbReference type="Gene3D" id="3.40.630.30">
    <property type="match status" value="1"/>
</dbReference>
<evidence type="ECO:0000313" key="3">
    <source>
        <dbReference type="Proteomes" id="UP000005307"/>
    </source>
</evidence>
<dbReference type="OrthoDB" id="9788300at2"/>
<dbReference type="InterPro" id="IPR000182">
    <property type="entry name" value="GNAT_dom"/>
</dbReference>
<proteinExistence type="predicted"/>
<protein>
    <submittedName>
        <fullName evidence="2">GCN5-related N-acetyltransferase</fullName>
        <ecNumber evidence="2">2.3.1.-</ecNumber>
    </submittedName>
</protein>
<dbReference type="eggNOG" id="COG1247">
    <property type="taxonomic scope" value="Bacteria"/>
</dbReference>
<dbReference type="EC" id="2.3.1.-" evidence="2"/>
<organism evidence="2 3">
    <name type="scientific">Octadecabacter antarcticus 307</name>
    <dbReference type="NCBI Taxonomy" id="391626"/>
    <lineage>
        <taxon>Bacteria</taxon>
        <taxon>Pseudomonadati</taxon>
        <taxon>Pseudomonadota</taxon>
        <taxon>Alphaproteobacteria</taxon>
        <taxon>Rhodobacterales</taxon>
        <taxon>Roseobacteraceae</taxon>
        <taxon>Octadecabacter</taxon>
    </lineage>
</organism>
<dbReference type="InterPro" id="IPR016181">
    <property type="entry name" value="Acyl_CoA_acyltransferase"/>
</dbReference>
<dbReference type="HOGENOM" id="CLU_013985_42_2_5"/>
<keyword evidence="2" id="KW-0012">Acyltransferase</keyword>
<reference evidence="2 3" key="1">
    <citation type="journal article" date="2013" name="PLoS ONE">
        <title>Poles Apart: Arctic and Antarctic Octadecabacter strains Share High Genome Plasticity and a New Type of Xanthorhodopsin.</title>
        <authorList>
            <person name="Vollmers J."/>
            <person name="Voget S."/>
            <person name="Dietrich S."/>
            <person name="Gollnow K."/>
            <person name="Smits M."/>
            <person name="Meyer K."/>
            <person name="Brinkhoff T."/>
            <person name="Simon M."/>
            <person name="Daniel R."/>
        </authorList>
    </citation>
    <scope>NUCLEOTIDE SEQUENCE [LARGE SCALE GENOMIC DNA]</scope>
    <source>
        <strain evidence="2 3">307</strain>
    </source>
</reference>
<dbReference type="InterPro" id="IPR052742">
    <property type="entry name" value="Mito_N-acetyltransferase"/>
</dbReference>
<dbReference type="SUPFAM" id="SSF55729">
    <property type="entry name" value="Acyl-CoA N-acyltransferases (Nat)"/>
    <property type="match status" value="1"/>
</dbReference>
<dbReference type="GO" id="GO:0016747">
    <property type="term" value="F:acyltransferase activity, transferring groups other than amino-acyl groups"/>
    <property type="evidence" value="ECO:0007669"/>
    <property type="project" value="InterPro"/>
</dbReference>
<dbReference type="Proteomes" id="UP000005307">
    <property type="component" value="Chromosome"/>
</dbReference>
<feature type="domain" description="N-acetyltransferase" evidence="1">
    <location>
        <begin position="1"/>
        <end position="169"/>
    </location>
</feature>
<dbReference type="EMBL" id="CP003740">
    <property type="protein sequence ID" value="AGI66884.1"/>
    <property type="molecule type" value="Genomic_DNA"/>
</dbReference>
<dbReference type="PANTHER" id="PTHR43138:SF1">
    <property type="entry name" value="N-ACETYLTRANSFERASE ACA1"/>
    <property type="match status" value="1"/>
</dbReference>